<proteinExistence type="predicted"/>
<dbReference type="Proteomes" id="UP000238823">
    <property type="component" value="Unassembled WGS sequence"/>
</dbReference>
<accession>A0A2S9YTC1</accession>
<gene>
    <name evidence="1" type="ORF">ENSA7_19920</name>
</gene>
<evidence type="ECO:0000313" key="2">
    <source>
        <dbReference type="Proteomes" id="UP000238823"/>
    </source>
</evidence>
<protein>
    <submittedName>
        <fullName evidence="1">Uncharacterized protein</fullName>
    </submittedName>
</protein>
<dbReference type="AlphaFoldDB" id="A0A2S9YTC1"/>
<sequence length="61" mass="6496">MSRRNSFKSYALVGLVLLPTLNILFKKLCVVAIGPRTYAGVGFSLMHPGAEFAGEVVGGLQ</sequence>
<evidence type="ECO:0000313" key="1">
    <source>
        <dbReference type="EMBL" id="PRQ08365.1"/>
    </source>
</evidence>
<reference evidence="1 2" key="1">
    <citation type="submission" date="2018-03" db="EMBL/GenBank/DDBJ databases">
        <title>Draft Genome Sequences of the Obligatory Marine Myxobacteria Enhygromyxa salina SWB007.</title>
        <authorList>
            <person name="Poehlein A."/>
            <person name="Moghaddam J.A."/>
            <person name="Harms H."/>
            <person name="Alanjari M."/>
            <person name="Koenig G.M."/>
            <person name="Daniel R."/>
            <person name="Schaeberle T.F."/>
        </authorList>
    </citation>
    <scope>NUCLEOTIDE SEQUENCE [LARGE SCALE GENOMIC DNA]</scope>
    <source>
        <strain evidence="1 2">SWB007</strain>
    </source>
</reference>
<name>A0A2S9YTC1_9BACT</name>
<comment type="caution">
    <text evidence="1">The sequence shown here is derived from an EMBL/GenBank/DDBJ whole genome shotgun (WGS) entry which is preliminary data.</text>
</comment>
<organism evidence="1 2">
    <name type="scientific">Enhygromyxa salina</name>
    <dbReference type="NCBI Taxonomy" id="215803"/>
    <lineage>
        <taxon>Bacteria</taxon>
        <taxon>Pseudomonadati</taxon>
        <taxon>Myxococcota</taxon>
        <taxon>Polyangia</taxon>
        <taxon>Nannocystales</taxon>
        <taxon>Nannocystaceae</taxon>
        <taxon>Enhygromyxa</taxon>
    </lineage>
</organism>
<dbReference type="EMBL" id="PVNL01000042">
    <property type="protein sequence ID" value="PRQ08365.1"/>
    <property type="molecule type" value="Genomic_DNA"/>
</dbReference>